<sequence length="749" mass="79767">MGADLDGPRANHAYVMPSNAIGDMVATLEVAQDLSALTLADSDLDWDGFLPLYRDVLAVYDGRVAAIPAQGMMMQLYYRRDLLAAAGLQPPRTWSETVAYAAKFNGTDLNGDGAPDYGICLWRLTCDALPMSFVAILASLAQSKGRHTGLFFEPESMRPVWETAAWEAAVELARNLTLYAAPITDEPPSPIAPCFSQPLFGQGRCAMALAQPGQFKSGSSPGNPFSVVRGKIGSSILPGSERVLDWQLNALLPCDPDRCPFANLHSTSSLAVASGSNTRRLLSPQVAAATSSPVRPRHLSNVLRVVARSLLAGTAAGAVAGQPAASAAPATMWVNHAPYAASGGQSIFISRRQSEAQRLATYTLVVQMVRDAGDWPLVAGPGSEFGPTRHEHLLGDESYSRWAEYGYHPDDLASFLAATRESLESGNVALDLRAAGAFPVFKDALNEVAALITNTSMPLDSVLQATRALLTERMAAAISGDLGASYRASIRFIIPKKLPGDPLGGSKNQTTKAVVAAVVVVVGVVLLASVAAAIWVRRRRAHYNQRHFGPIVAPGAAAATTLCLTDIQDSTRLWESLPEAVMSRSLQLHNTCVRRCATAHNGYESSTEGDSFLLAFHCAQDALAFCLALQDELPTLPWPAELLAVGRWELVIAGQVDPCRPLWLVDAGMEAAVPPWRWPAARLGAGALSRAQQLLTDGPPADDSTGAAAAVNTLRTVPRLGTAALATVMRGRSTTTSMYDRARMVQQAR</sequence>
<dbReference type="SUPFAM" id="SSF53850">
    <property type="entry name" value="Periplasmic binding protein-like II"/>
    <property type="match status" value="1"/>
</dbReference>
<keyword evidence="1" id="KW-0812">Transmembrane</keyword>
<dbReference type="Gene3D" id="3.30.70.1230">
    <property type="entry name" value="Nucleotide cyclase"/>
    <property type="match status" value="1"/>
</dbReference>
<dbReference type="InterPro" id="IPR001054">
    <property type="entry name" value="A/G_cyclase"/>
</dbReference>
<evidence type="ECO:0000313" key="4">
    <source>
        <dbReference type="Proteomes" id="UP000236333"/>
    </source>
</evidence>
<feature type="domain" description="Guanylate cyclase" evidence="2">
    <location>
        <begin position="561"/>
        <end position="615"/>
    </location>
</feature>
<dbReference type="Pfam" id="PF13416">
    <property type="entry name" value="SBP_bac_8"/>
    <property type="match status" value="1"/>
</dbReference>
<comment type="caution">
    <text evidence="3">The sequence shown here is derived from an EMBL/GenBank/DDBJ whole genome shotgun (WGS) entry which is preliminary data.</text>
</comment>
<dbReference type="Proteomes" id="UP000236333">
    <property type="component" value="Unassembled WGS sequence"/>
</dbReference>
<proteinExistence type="predicted"/>
<dbReference type="SUPFAM" id="SSF55073">
    <property type="entry name" value="Nucleotide cyclase"/>
    <property type="match status" value="1"/>
</dbReference>
<evidence type="ECO:0000259" key="2">
    <source>
        <dbReference type="PROSITE" id="PS50125"/>
    </source>
</evidence>
<dbReference type="AlphaFoldDB" id="A0A2J8A7J0"/>
<dbReference type="InterPro" id="IPR006059">
    <property type="entry name" value="SBP"/>
</dbReference>
<dbReference type="OrthoDB" id="2021138at2759"/>
<accession>A0A2J8A7J0</accession>
<feature type="transmembrane region" description="Helical" evidence="1">
    <location>
        <begin position="513"/>
        <end position="536"/>
    </location>
</feature>
<dbReference type="GO" id="GO:0009190">
    <property type="term" value="P:cyclic nucleotide biosynthetic process"/>
    <property type="evidence" value="ECO:0007669"/>
    <property type="project" value="InterPro"/>
</dbReference>
<keyword evidence="1" id="KW-1133">Transmembrane helix</keyword>
<organism evidence="3 4">
    <name type="scientific">Tetrabaena socialis</name>
    <dbReference type="NCBI Taxonomy" id="47790"/>
    <lineage>
        <taxon>Eukaryota</taxon>
        <taxon>Viridiplantae</taxon>
        <taxon>Chlorophyta</taxon>
        <taxon>core chlorophytes</taxon>
        <taxon>Chlorophyceae</taxon>
        <taxon>CS clade</taxon>
        <taxon>Chlamydomonadales</taxon>
        <taxon>Tetrabaenaceae</taxon>
        <taxon>Tetrabaena</taxon>
    </lineage>
</organism>
<dbReference type="InterPro" id="IPR050697">
    <property type="entry name" value="Adenylyl/Guanylyl_Cyclase_3/4"/>
</dbReference>
<evidence type="ECO:0000256" key="1">
    <source>
        <dbReference type="SAM" id="Phobius"/>
    </source>
</evidence>
<dbReference type="Gene3D" id="3.40.190.10">
    <property type="entry name" value="Periplasmic binding protein-like II"/>
    <property type="match status" value="2"/>
</dbReference>
<evidence type="ECO:0000313" key="3">
    <source>
        <dbReference type="EMBL" id="PNH08506.1"/>
    </source>
</evidence>
<dbReference type="PANTHER" id="PTHR43081">
    <property type="entry name" value="ADENYLATE CYCLASE, TERMINAL-DIFFERENTIATION SPECIFIC-RELATED"/>
    <property type="match status" value="1"/>
</dbReference>
<keyword evidence="1" id="KW-0472">Membrane</keyword>
<dbReference type="EMBL" id="PGGS01000126">
    <property type="protein sequence ID" value="PNH08506.1"/>
    <property type="molecule type" value="Genomic_DNA"/>
</dbReference>
<dbReference type="GO" id="GO:0035556">
    <property type="term" value="P:intracellular signal transduction"/>
    <property type="evidence" value="ECO:0007669"/>
    <property type="project" value="InterPro"/>
</dbReference>
<dbReference type="PANTHER" id="PTHR43081:SF1">
    <property type="entry name" value="ADENYLATE CYCLASE, TERMINAL-DIFFERENTIATION SPECIFIC"/>
    <property type="match status" value="1"/>
</dbReference>
<dbReference type="InterPro" id="IPR029787">
    <property type="entry name" value="Nucleotide_cyclase"/>
</dbReference>
<gene>
    <name evidence="3" type="ORF">TSOC_004933</name>
</gene>
<reference evidence="3 4" key="1">
    <citation type="journal article" date="2017" name="Mol. Biol. Evol.">
        <title>The 4-celled Tetrabaena socialis nuclear genome reveals the essential components for genetic control of cell number at the origin of multicellularity in the volvocine lineage.</title>
        <authorList>
            <person name="Featherston J."/>
            <person name="Arakaki Y."/>
            <person name="Hanschen E.R."/>
            <person name="Ferris P.J."/>
            <person name="Michod R.E."/>
            <person name="Olson B.J.S.C."/>
            <person name="Nozaki H."/>
            <person name="Durand P.M."/>
        </authorList>
    </citation>
    <scope>NUCLEOTIDE SEQUENCE [LARGE SCALE GENOMIC DNA]</scope>
    <source>
        <strain evidence="3 4">NIES-571</strain>
    </source>
</reference>
<name>A0A2J8A7J0_9CHLO</name>
<protein>
    <submittedName>
        <fullName evidence="3">Adenylate cyclase</fullName>
    </submittedName>
</protein>
<keyword evidence="4" id="KW-1185">Reference proteome</keyword>
<dbReference type="PROSITE" id="PS50125">
    <property type="entry name" value="GUANYLATE_CYCLASE_2"/>
    <property type="match status" value="1"/>
</dbReference>